<comment type="caution">
    <text evidence="2">The sequence shown here is derived from an EMBL/GenBank/DDBJ whole genome shotgun (WGS) entry which is preliminary data.</text>
</comment>
<dbReference type="OrthoDB" id="2218844at2759"/>
<proteinExistence type="predicted"/>
<evidence type="ECO:0000313" key="3">
    <source>
        <dbReference type="Proteomes" id="UP000654370"/>
    </source>
</evidence>
<dbReference type="AlphaFoldDB" id="A0A8H7PE80"/>
<evidence type="ECO:0000256" key="1">
    <source>
        <dbReference type="SAM" id="MobiDB-lite"/>
    </source>
</evidence>
<dbReference type="Proteomes" id="UP000654370">
    <property type="component" value="Unassembled WGS sequence"/>
</dbReference>
<accession>A0A8H7PE80</accession>
<reference evidence="2" key="1">
    <citation type="submission" date="2020-12" db="EMBL/GenBank/DDBJ databases">
        <title>Metabolic potential, ecology and presence of endohyphal bacteria is reflected in genomic diversity of Mucoromycotina.</title>
        <authorList>
            <person name="Muszewska A."/>
            <person name="Okrasinska A."/>
            <person name="Steczkiewicz K."/>
            <person name="Drgas O."/>
            <person name="Orlowska M."/>
            <person name="Perlinska-Lenart U."/>
            <person name="Aleksandrzak-Piekarczyk T."/>
            <person name="Szatraj K."/>
            <person name="Zielenkiewicz U."/>
            <person name="Pilsyk S."/>
            <person name="Malc E."/>
            <person name="Mieczkowski P."/>
            <person name="Kruszewska J.S."/>
            <person name="Biernat P."/>
            <person name="Pawlowska J."/>
        </authorList>
    </citation>
    <scope>NUCLEOTIDE SEQUENCE</scope>
    <source>
        <strain evidence="2">WA0000067209</strain>
    </source>
</reference>
<name>A0A8H7PE80_MORIS</name>
<gene>
    <name evidence="2" type="ORF">INT43_004827</name>
</gene>
<sequence length="141" mass="16830">MYRNKNHKEISRNIYQKYYMHTQDDLDFYPQLARRMSNGHILNSQPVGQRSDFNFATAIIQPSRFSGINTTPPPANPAPNDRTPFLRRQSDNTRRQGWDFYPMVRRNVSVEKNDRTIARQLMIFFGIGDEFRQRRYERAIV</sequence>
<feature type="region of interest" description="Disordered" evidence="1">
    <location>
        <begin position="64"/>
        <end position="91"/>
    </location>
</feature>
<evidence type="ECO:0000313" key="2">
    <source>
        <dbReference type="EMBL" id="KAG2172286.1"/>
    </source>
</evidence>
<protein>
    <submittedName>
        <fullName evidence="2">Uncharacterized protein</fullName>
    </submittedName>
</protein>
<keyword evidence="3" id="KW-1185">Reference proteome</keyword>
<dbReference type="EMBL" id="JAEPQZ010000017">
    <property type="protein sequence ID" value="KAG2172286.1"/>
    <property type="molecule type" value="Genomic_DNA"/>
</dbReference>
<organism evidence="2 3">
    <name type="scientific">Mortierella isabellina</name>
    <name type="common">Filamentous fungus</name>
    <name type="synonym">Umbelopsis isabellina</name>
    <dbReference type="NCBI Taxonomy" id="91625"/>
    <lineage>
        <taxon>Eukaryota</taxon>
        <taxon>Fungi</taxon>
        <taxon>Fungi incertae sedis</taxon>
        <taxon>Mucoromycota</taxon>
        <taxon>Mucoromycotina</taxon>
        <taxon>Umbelopsidomycetes</taxon>
        <taxon>Umbelopsidales</taxon>
        <taxon>Umbelopsidaceae</taxon>
        <taxon>Umbelopsis</taxon>
    </lineage>
</organism>